<organism evidence="4 5">
    <name type="scientific">Albimonas pacifica</name>
    <dbReference type="NCBI Taxonomy" id="1114924"/>
    <lineage>
        <taxon>Bacteria</taxon>
        <taxon>Pseudomonadati</taxon>
        <taxon>Pseudomonadota</taxon>
        <taxon>Alphaproteobacteria</taxon>
        <taxon>Rhodobacterales</taxon>
        <taxon>Paracoccaceae</taxon>
        <taxon>Albimonas</taxon>
    </lineage>
</organism>
<accession>A0A1I3IMQ6</accession>
<evidence type="ECO:0000256" key="3">
    <source>
        <dbReference type="RuleBase" id="RU368077"/>
    </source>
</evidence>
<dbReference type="EMBL" id="FOQH01000007">
    <property type="protein sequence ID" value="SFI49117.1"/>
    <property type="molecule type" value="Genomic_DNA"/>
</dbReference>
<keyword evidence="2 3" id="KW-0378">Hydrolase</keyword>
<dbReference type="InterPro" id="IPR006328">
    <property type="entry name" value="2-HAD"/>
</dbReference>
<sequence>MQPKALIFDVFGTVVDWRGGVAAYTAPALAERGLDLAPEALADAWRDEYQPAMQRIRDGGRGYVPLDDLHRENLDRALERLGIADAFDAAARDALNPAWEALPPWADVLPGMARLRARFLLAPCSNGSTSLMVRLARFAGLRWDCILGADVARDYKPKAGVYLASAAALRLAPGEVMMVAAHDGDLAAARAAGLQTAFIPRPDEFGTGEPETITQEWDVIAEDFGALAERLGA</sequence>
<dbReference type="RefSeq" id="WP_092861115.1">
    <property type="nucleotide sequence ID" value="NZ_FOQH01000007.1"/>
</dbReference>
<dbReference type="PANTHER" id="PTHR43316:SF3">
    <property type="entry name" value="HALOACID DEHALOGENASE, TYPE II (AFU_ORTHOLOGUE AFUA_2G07750)-RELATED"/>
    <property type="match status" value="1"/>
</dbReference>
<dbReference type="OrthoDB" id="9785638at2"/>
<comment type="function">
    <text evidence="3">Catalyzes the hydrolytic dehalogenation of small (S)-2-haloalkanoic acids to yield the corresponding (R)-2-hydroxyalkanoic acids.</text>
</comment>
<dbReference type="InterPro" id="IPR023214">
    <property type="entry name" value="HAD_sf"/>
</dbReference>
<dbReference type="Gene3D" id="1.10.150.240">
    <property type="entry name" value="Putative phosphatase, domain 2"/>
    <property type="match status" value="1"/>
</dbReference>
<evidence type="ECO:0000256" key="1">
    <source>
        <dbReference type="ARBA" id="ARBA00008106"/>
    </source>
</evidence>
<dbReference type="STRING" id="1114924.SAMN05216258_107136"/>
<dbReference type="InterPro" id="IPR023198">
    <property type="entry name" value="PGP-like_dom2"/>
</dbReference>
<dbReference type="NCBIfam" id="TIGR01493">
    <property type="entry name" value="HAD-SF-IA-v2"/>
    <property type="match status" value="1"/>
</dbReference>
<reference evidence="4 5" key="1">
    <citation type="submission" date="2016-10" db="EMBL/GenBank/DDBJ databases">
        <authorList>
            <person name="de Groot N.N."/>
        </authorList>
    </citation>
    <scope>NUCLEOTIDE SEQUENCE [LARGE SCALE GENOMIC DNA]</scope>
    <source>
        <strain evidence="4 5">CGMCC 1.11030</strain>
    </source>
</reference>
<dbReference type="NCBIfam" id="TIGR01428">
    <property type="entry name" value="HAD_type_II"/>
    <property type="match status" value="1"/>
</dbReference>
<protein>
    <recommendedName>
        <fullName evidence="3">(S)-2-haloacid dehalogenase</fullName>
        <ecNumber evidence="3">3.8.1.2</ecNumber>
    </recommendedName>
    <alternativeName>
        <fullName evidence="3">2-haloalkanoic acid dehalogenase</fullName>
    </alternativeName>
    <alternativeName>
        <fullName evidence="3">Halocarboxylic acid halidohydrolase</fullName>
    </alternativeName>
    <alternativeName>
        <fullName evidence="3">L-2-haloacid dehalogenase</fullName>
    </alternativeName>
</protein>
<gene>
    <name evidence="4" type="ORF">SAMN05216258_107136</name>
</gene>
<proteinExistence type="inferred from homology"/>
<evidence type="ECO:0000256" key="2">
    <source>
        <dbReference type="ARBA" id="ARBA00022801"/>
    </source>
</evidence>
<dbReference type="PANTHER" id="PTHR43316">
    <property type="entry name" value="HYDROLASE, HALOACID DELAHOGENASE-RELATED"/>
    <property type="match status" value="1"/>
</dbReference>
<dbReference type="InterPro" id="IPR036412">
    <property type="entry name" value="HAD-like_sf"/>
</dbReference>
<dbReference type="InterPro" id="IPR006439">
    <property type="entry name" value="HAD-SF_hydro_IA"/>
</dbReference>
<dbReference type="SUPFAM" id="SSF56784">
    <property type="entry name" value="HAD-like"/>
    <property type="match status" value="1"/>
</dbReference>
<evidence type="ECO:0000313" key="4">
    <source>
        <dbReference type="EMBL" id="SFI49117.1"/>
    </source>
</evidence>
<comment type="catalytic activity">
    <reaction evidence="3">
        <text>an (S)-2-haloacid + H2O = a (2R)-2-hydroxycarboxylate + a halide anion + H(+)</text>
        <dbReference type="Rhea" id="RHEA:11192"/>
        <dbReference type="ChEBI" id="CHEBI:15377"/>
        <dbReference type="ChEBI" id="CHEBI:15378"/>
        <dbReference type="ChEBI" id="CHEBI:16042"/>
        <dbReference type="ChEBI" id="CHEBI:58314"/>
        <dbReference type="ChEBI" id="CHEBI:137405"/>
        <dbReference type="EC" id="3.8.1.2"/>
    </reaction>
</comment>
<dbReference type="PRINTS" id="PR00413">
    <property type="entry name" value="HADHALOGNASE"/>
</dbReference>
<name>A0A1I3IMQ6_9RHOB</name>
<dbReference type="GO" id="GO:0018784">
    <property type="term" value="F:(S)-2-haloacid dehalogenase activity"/>
    <property type="evidence" value="ECO:0007669"/>
    <property type="project" value="UniProtKB-UniRule"/>
</dbReference>
<dbReference type="Gene3D" id="3.40.50.1000">
    <property type="entry name" value="HAD superfamily/HAD-like"/>
    <property type="match status" value="1"/>
</dbReference>
<dbReference type="AlphaFoldDB" id="A0A1I3IMQ6"/>
<dbReference type="EC" id="3.8.1.2" evidence="3"/>
<evidence type="ECO:0000313" key="5">
    <source>
        <dbReference type="Proteomes" id="UP000199377"/>
    </source>
</evidence>
<dbReference type="Pfam" id="PF00702">
    <property type="entry name" value="Hydrolase"/>
    <property type="match status" value="1"/>
</dbReference>
<dbReference type="Proteomes" id="UP000199377">
    <property type="component" value="Unassembled WGS sequence"/>
</dbReference>
<comment type="similarity">
    <text evidence="1 3">Belongs to the HAD-like hydrolase superfamily. S-2-haloalkanoic acid dehalogenase family.</text>
</comment>
<keyword evidence="5" id="KW-1185">Reference proteome</keyword>
<dbReference type="InterPro" id="IPR051540">
    <property type="entry name" value="S-2-haloacid_dehalogenase"/>
</dbReference>